<sequence>MNIDIIINLTSLLLAMAFFLMTMYNLILSITYLIKKVIHSSWNDCLTNAYCNYKSS</sequence>
<evidence type="ECO:0000256" key="1">
    <source>
        <dbReference type="SAM" id="Phobius"/>
    </source>
</evidence>
<name>A0ABQ2DI47_9BACI</name>
<evidence type="ECO:0000313" key="2">
    <source>
        <dbReference type="EMBL" id="GGJ58951.1"/>
    </source>
</evidence>
<dbReference type="EMBL" id="BMPN01000003">
    <property type="protein sequence ID" value="GGJ58951.1"/>
    <property type="molecule type" value="Genomic_DNA"/>
</dbReference>
<gene>
    <name evidence="2" type="ORF">GCM10007111_21280</name>
</gene>
<evidence type="ECO:0000313" key="3">
    <source>
        <dbReference type="Proteomes" id="UP000634435"/>
    </source>
</evidence>
<keyword evidence="1" id="KW-1133">Transmembrane helix</keyword>
<comment type="caution">
    <text evidence="2">The sequence shown here is derived from an EMBL/GenBank/DDBJ whole genome shotgun (WGS) entry which is preliminary data.</text>
</comment>
<reference evidence="3" key="1">
    <citation type="journal article" date="2019" name="Int. J. Syst. Evol. Microbiol.">
        <title>The Global Catalogue of Microorganisms (GCM) 10K type strain sequencing project: providing services to taxonomists for standard genome sequencing and annotation.</title>
        <authorList>
            <consortium name="The Broad Institute Genomics Platform"/>
            <consortium name="The Broad Institute Genome Sequencing Center for Infectious Disease"/>
            <person name="Wu L."/>
            <person name="Ma J."/>
        </authorList>
    </citation>
    <scope>NUCLEOTIDE SEQUENCE [LARGE SCALE GENOMIC DNA]</scope>
    <source>
        <strain evidence="3">JCM 30071</strain>
    </source>
</reference>
<organism evidence="2 3">
    <name type="scientific">Virgibacillus kapii</name>
    <dbReference type="NCBI Taxonomy" id="1638645"/>
    <lineage>
        <taxon>Bacteria</taxon>
        <taxon>Bacillati</taxon>
        <taxon>Bacillota</taxon>
        <taxon>Bacilli</taxon>
        <taxon>Bacillales</taxon>
        <taxon>Bacillaceae</taxon>
        <taxon>Virgibacillus</taxon>
    </lineage>
</organism>
<dbReference type="Proteomes" id="UP000634435">
    <property type="component" value="Unassembled WGS sequence"/>
</dbReference>
<keyword evidence="3" id="KW-1185">Reference proteome</keyword>
<feature type="transmembrane region" description="Helical" evidence="1">
    <location>
        <begin position="12"/>
        <end position="34"/>
    </location>
</feature>
<proteinExistence type="predicted"/>
<keyword evidence="1" id="KW-0812">Transmembrane</keyword>
<accession>A0ABQ2DI47</accession>
<protein>
    <submittedName>
        <fullName evidence="2">Uncharacterized protein</fullName>
    </submittedName>
</protein>
<keyword evidence="1" id="KW-0472">Membrane</keyword>